<evidence type="ECO:0000256" key="1">
    <source>
        <dbReference type="SAM" id="Phobius"/>
    </source>
</evidence>
<accession>A0A2H0YPP7</accession>
<keyword evidence="1" id="KW-0472">Membrane</keyword>
<name>A0A2H0YPP7_9BACT</name>
<protein>
    <submittedName>
        <fullName evidence="2">Uncharacterized protein</fullName>
    </submittedName>
</protein>
<feature type="transmembrane region" description="Helical" evidence="1">
    <location>
        <begin position="20"/>
        <end position="39"/>
    </location>
</feature>
<dbReference type="AlphaFoldDB" id="A0A2H0YPP7"/>
<proteinExistence type="predicted"/>
<evidence type="ECO:0000313" key="3">
    <source>
        <dbReference type="Proteomes" id="UP000236845"/>
    </source>
</evidence>
<comment type="caution">
    <text evidence="2">The sequence shown here is derived from an EMBL/GenBank/DDBJ whole genome shotgun (WGS) entry which is preliminary data.</text>
</comment>
<keyword evidence="1" id="KW-1133">Transmembrane helix</keyword>
<dbReference type="Proteomes" id="UP000236845">
    <property type="component" value="Unassembled WGS sequence"/>
</dbReference>
<sequence length="169" mass="18429">MPYLYKPKFFRKNRLNKKLIIFGLVAIIIAIAIVVIPKLNSNKQLICDKTTTQAKTDQASLIVSGQVFLVLADGPENAKVLFTPDKIYKGQVPKFGISIAALQDTAIKNASQNGELHFVADNQKYLLYLKAGVDGMFNTSKCFGSRVFGSGLSPEESAILGSGKKVMQS</sequence>
<dbReference type="EMBL" id="PEXW01000072">
    <property type="protein sequence ID" value="PIS40396.1"/>
    <property type="molecule type" value="Genomic_DNA"/>
</dbReference>
<organism evidence="2 3">
    <name type="scientific">Candidatus Kerfeldbacteria bacterium CG08_land_8_20_14_0_20_43_14</name>
    <dbReference type="NCBI Taxonomy" id="2014246"/>
    <lineage>
        <taxon>Bacteria</taxon>
        <taxon>Candidatus Kerfeldiibacteriota</taxon>
    </lineage>
</organism>
<gene>
    <name evidence="2" type="ORF">COT26_03475</name>
</gene>
<evidence type="ECO:0000313" key="2">
    <source>
        <dbReference type="EMBL" id="PIS40396.1"/>
    </source>
</evidence>
<reference evidence="3" key="1">
    <citation type="submission" date="2017-09" db="EMBL/GenBank/DDBJ databases">
        <title>Depth-based differentiation of microbial function through sediment-hosted aquifers and enrichment of novel symbionts in the deep terrestrial subsurface.</title>
        <authorList>
            <person name="Probst A.J."/>
            <person name="Ladd B."/>
            <person name="Jarett J.K."/>
            <person name="Geller-Mcgrath D.E."/>
            <person name="Sieber C.M.K."/>
            <person name="Emerson J.B."/>
            <person name="Anantharaman K."/>
            <person name="Thomas B.C."/>
            <person name="Malmstrom R."/>
            <person name="Stieglmeier M."/>
            <person name="Klingl A."/>
            <person name="Woyke T."/>
            <person name="Ryan C.M."/>
            <person name="Banfield J.F."/>
        </authorList>
    </citation>
    <scope>NUCLEOTIDE SEQUENCE [LARGE SCALE GENOMIC DNA]</scope>
</reference>
<keyword evidence="1" id="KW-0812">Transmembrane</keyword>